<dbReference type="RefSeq" id="WP_009153004.1">
    <property type="nucleotide sequence ID" value="NZ_CM001439.1"/>
</dbReference>
<dbReference type="STRING" id="882083.SacmaDRAFT_1339"/>
<dbReference type="Pfam" id="PF00702">
    <property type="entry name" value="Hydrolase"/>
    <property type="match status" value="1"/>
</dbReference>
<dbReference type="AlphaFoldDB" id="H5WZF6"/>
<protein>
    <submittedName>
        <fullName evidence="1">Haloacid dehalogenase superfamily protein, subfamily IA, variant 3 with third motif having DD or ED</fullName>
    </submittedName>
</protein>
<gene>
    <name evidence="1" type="ORF">SacmaDRAFT_1339</name>
</gene>
<name>H5WZF6_9PSEU</name>
<dbReference type="EMBL" id="CM001439">
    <property type="protein sequence ID" value="EHR49618.1"/>
    <property type="molecule type" value="Genomic_DNA"/>
</dbReference>
<dbReference type="InterPro" id="IPR023198">
    <property type="entry name" value="PGP-like_dom2"/>
</dbReference>
<dbReference type="InterPro" id="IPR023214">
    <property type="entry name" value="HAD_sf"/>
</dbReference>
<dbReference type="HOGENOM" id="CLU_045011_13_1_11"/>
<dbReference type="InterPro" id="IPR051806">
    <property type="entry name" value="HAD-like_SPP"/>
</dbReference>
<dbReference type="SFLD" id="SFLDS00003">
    <property type="entry name" value="Haloacid_Dehalogenase"/>
    <property type="match status" value="1"/>
</dbReference>
<dbReference type="PANTHER" id="PTHR43481">
    <property type="entry name" value="FRUCTOSE-1-PHOSPHATE PHOSPHATASE"/>
    <property type="match status" value="1"/>
</dbReference>
<dbReference type="eggNOG" id="COG0637">
    <property type="taxonomic scope" value="Bacteria"/>
</dbReference>
<dbReference type="InterPro" id="IPR036412">
    <property type="entry name" value="HAD-like_sf"/>
</dbReference>
<dbReference type="SFLD" id="SFLDG01129">
    <property type="entry name" value="C1.5:_HAD__Beta-PGM__Phosphata"/>
    <property type="match status" value="1"/>
</dbReference>
<sequence>MNTVAGVILDLDGVIVDSEHLWERGWRACCARRSVYWGADDTATVQGMSSLEWSGYVAAKLGDPGLAGTVRAECVEHVVEAVHAGLAPLLDGAEELVRKISDRARVALASSAARKVIDAVLRRHRIEACFAATVSSEEVRRGKPSPDVYTEAARRIGLAKGHGIAVEDSGNGIRAAHAAGLTVIAIPNQQYPPNPQALALADHVATDHRDALDQVLARLP</sequence>
<dbReference type="OrthoDB" id="9812856at2"/>
<reference evidence="1 2" key="1">
    <citation type="journal article" date="2012" name="Stand. Genomic Sci.">
        <title>Genome sequence of the ocean sediment bacterium Saccharomonospora marina type strain (XMU15(T)).</title>
        <authorList>
            <person name="Klenk H.P."/>
            <person name="Lu M."/>
            <person name="Lucas S."/>
            <person name="Lapidus A."/>
            <person name="Copeland A."/>
            <person name="Pitluck S."/>
            <person name="Goodwin L.A."/>
            <person name="Han C."/>
            <person name="Tapia R."/>
            <person name="Brambilla E.M."/>
            <person name="Potter G."/>
            <person name="Land M."/>
            <person name="Ivanova N."/>
            <person name="Rohde M."/>
            <person name="Goker M."/>
            <person name="Detter J.C."/>
            <person name="Li W.J."/>
            <person name="Kyrpides N.C."/>
            <person name="Woyke T."/>
        </authorList>
    </citation>
    <scope>NUCLEOTIDE SEQUENCE [LARGE SCALE GENOMIC DNA]</scope>
    <source>
        <strain evidence="1 2">XMU15</strain>
    </source>
</reference>
<dbReference type="CDD" id="cd07505">
    <property type="entry name" value="HAD_BPGM-like"/>
    <property type="match status" value="1"/>
</dbReference>
<dbReference type="Gene3D" id="3.40.50.1000">
    <property type="entry name" value="HAD superfamily/HAD-like"/>
    <property type="match status" value="1"/>
</dbReference>
<proteinExistence type="predicted"/>
<organism evidence="1 2">
    <name type="scientific">Saccharomonospora marina XMU15</name>
    <dbReference type="NCBI Taxonomy" id="882083"/>
    <lineage>
        <taxon>Bacteria</taxon>
        <taxon>Bacillati</taxon>
        <taxon>Actinomycetota</taxon>
        <taxon>Actinomycetes</taxon>
        <taxon>Pseudonocardiales</taxon>
        <taxon>Pseudonocardiaceae</taxon>
        <taxon>Saccharomonospora</taxon>
    </lineage>
</organism>
<dbReference type="PANTHER" id="PTHR43481:SF4">
    <property type="entry name" value="GLYCEROL-1-PHOSPHATE PHOSPHOHYDROLASE 1-RELATED"/>
    <property type="match status" value="1"/>
</dbReference>
<dbReference type="SUPFAM" id="SSF56784">
    <property type="entry name" value="HAD-like"/>
    <property type="match status" value="1"/>
</dbReference>
<dbReference type="Proteomes" id="UP000004926">
    <property type="component" value="Chromosome"/>
</dbReference>
<dbReference type="InterPro" id="IPR006439">
    <property type="entry name" value="HAD-SF_hydro_IA"/>
</dbReference>
<dbReference type="NCBIfam" id="TIGR01509">
    <property type="entry name" value="HAD-SF-IA-v3"/>
    <property type="match status" value="1"/>
</dbReference>
<keyword evidence="2" id="KW-1185">Reference proteome</keyword>
<evidence type="ECO:0000313" key="1">
    <source>
        <dbReference type="EMBL" id="EHR49618.1"/>
    </source>
</evidence>
<dbReference type="GO" id="GO:0050308">
    <property type="term" value="F:sugar-phosphatase activity"/>
    <property type="evidence" value="ECO:0007669"/>
    <property type="project" value="TreeGrafter"/>
</dbReference>
<accession>H5WZF6</accession>
<evidence type="ECO:0000313" key="2">
    <source>
        <dbReference type="Proteomes" id="UP000004926"/>
    </source>
</evidence>
<dbReference type="Gene3D" id="1.10.150.240">
    <property type="entry name" value="Putative phosphatase, domain 2"/>
    <property type="match status" value="1"/>
</dbReference>